<feature type="region of interest" description="Disordered" evidence="1">
    <location>
        <begin position="814"/>
        <end position="848"/>
    </location>
</feature>
<feature type="compositionally biased region" description="Polar residues" evidence="1">
    <location>
        <begin position="368"/>
        <end position="391"/>
    </location>
</feature>
<proteinExistence type="predicted"/>
<feature type="region of interest" description="Disordered" evidence="1">
    <location>
        <begin position="146"/>
        <end position="209"/>
    </location>
</feature>
<name>A0ABR0XNP8_REHGL</name>
<organism evidence="3 4">
    <name type="scientific">Rehmannia glutinosa</name>
    <name type="common">Chinese foxglove</name>
    <dbReference type="NCBI Taxonomy" id="99300"/>
    <lineage>
        <taxon>Eukaryota</taxon>
        <taxon>Viridiplantae</taxon>
        <taxon>Streptophyta</taxon>
        <taxon>Embryophyta</taxon>
        <taxon>Tracheophyta</taxon>
        <taxon>Spermatophyta</taxon>
        <taxon>Magnoliopsida</taxon>
        <taxon>eudicotyledons</taxon>
        <taxon>Gunneridae</taxon>
        <taxon>Pentapetalae</taxon>
        <taxon>asterids</taxon>
        <taxon>lamiids</taxon>
        <taxon>Lamiales</taxon>
        <taxon>Orobanchaceae</taxon>
        <taxon>Rehmannieae</taxon>
        <taxon>Rehmannia</taxon>
    </lineage>
</organism>
<dbReference type="PANTHER" id="PTHR36319:SF1">
    <property type="entry name" value="PROTEIN GIGANTEA"/>
    <property type="match status" value="1"/>
</dbReference>
<accession>A0ABR0XNP8</accession>
<evidence type="ECO:0000313" key="4">
    <source>
        <dbReference type="Proteomes" id="UP001318860"/>
    </source>
</evidence>
<evidence type="ECO:0000259" key="2">
    <source>
        <dbReference type="Pfam" id="PF03108"/>
    </source>
</evidence>
<evidence type="ECO:0000313" key="3">
    <source>
        <dbReference type="EMBL" id="KAK6160806.1"/>
    </source>
</evidence>
<dbReference type="PRINTS" id="PR02081">
    <property type="entry name" value="GIGANTEA"/>
</dbReference>
<feature type="compositionally biased region" description="Polar residues" evidence="1">
    <location>
        <begin position="146"/>
        <end position="168"/>
    </location>
</feature>
<gene>
    <name evidence="3" type="ORF">DH2020_004187</name>
</gene>
<dbReference type="Pfam" id="PF03108">
    <property type="entry name" value="DBD_Tnp_Mut"/>
    <property type="match status" value="1"/>
</dbReference>
<comment type="caution">
    <text evidence="3">The sequence shown here is derived from an EMBL/GenBank/DDBJ whole genome shotgun (WGS) entry which is preliminary data.</text>
</comment>
<dbReference type="InterPro" id="IPR026211">
    <property type="entry name" value="GIGANTEA"/>
</dbReference>
<reference evidence="3 4" key="1">
    <citation type="journal article" date="2021" name="Comput. Struct. Biotechnol. J.">
        <title>De novo genome assembly of the potent medicinal plant Rehmannia glutinosa using nanopore technology.</title>
        <authorList>
            <person name="Ma L."/>
            <person name="Dong C."/>
            <person name="Song C."/>
            <person name="Wang X."/>
            <person name="Zheng X."/>
            <person name="Niu Y."/>
            <person name="Chen S."/>
            <person name="Feng W."/>
        </authorList>
    </citation>
    <scope>NUCLEOTIDE SEQUENCE [LARGE SCALE GENOMIC DNA]</scope>
    <source>
        <strain evidence="3">DH-2019</strain>
    </source>
</reference>
<feature type="domain" description="Transposase MuDR plant" evidence="2">
    <location>
        <begin position="2"/>
        <end position="55"/>
    </location>
</feature>
<dbReference type="InterPro" id="IPR004332">
    <property type="entry name" value="Transposase_MuDR"/>
</dbReference>
<dbReference type="PANTHER" id="PTHR36319">
    <property type="entry name" value="PROTEIN GIGANTEA"/>
    <property type="match status" value="1"/>
</dbReference>
<sequence>MQTFRQAIRSHSIKQGRDVIFTINHNSKVQAKCKHPSCPWVLYASKLQEQDTVQVKTYVGKHKCPRVQKRSHATPRWLAKTYKDKRLTDPRWPIESMMVIMQKDVKLVFNKRQIYRTKKIVSQLGSGNDVEQYGMLWSYAEEITRSNPGTTVNKRSNDMVSTQQSTSKVEIDPSEIELKGPKKLNQSPPTKSNKSTWKPPGRSTLTQDVRFQPTRVSHQRLKKLPGYDSSSSHAYWWGNPYKAQITAYVEYFGQFTSEQFPDDIAELIRSRYPSKENRLFDDVLATFVLHHPEHGHAVILPIISCIIDGTIEYDRSGPPFASFISLVCPNSENEYSEQWALACGEILRILTHYNRPIYKFERQENEAYRSSSGNHASTSKSADGQPSSYPTQPERKPVRPLSPWITDILLAAPLGIRSDYFRWCGGVMGKYAAGELKPPLIASSRGSGKHPQLMPSTPRWAVANGAGVILSVCDEEVARYETATLTAAAVPALLLPPPTTPMDEHLVAGLPALEPYARLFHRYYAIASPSATQRLLLGLLEAPPSWAPDALDAAVQLVELLRAAEDYASGMRLPRNWMHLHFLRAIGIAMSMRAGIAADSAAALLFRILSQPALLFPPLRQVDGIEVQHEPLGGYISSERKQQRELPAAEATVEATAQGIASMLCAHGPEVEWRICTIWEAAYGLIPLSSSAVDLPDIIVATPLQPPLLSWNLYIPLLKVLEYLPRGSPSETCLMKIFVATVEAILQRTFPPESSREQIRKTRYIFGSASKNLAVAELRTMVHSLFLESCASVELASRLLFVVLTVCVSHEAQPIGSKRPKGESSYSEELGDVQSANGKRREMESKQGKKQGPVAAFDSYVIAAVCALSCELQLFPLISKGSGRLDARNIGDVTNPAKVHDFSSELQNGVDSAVYHTRRILAILEALFSLKPSSIGTSWSYSSNEIVAAAMVAAHVSDLFRHSRACMRALSILIKCKWDNEIHSRASSLFNLIDIHSKVVASIVNKAEPLEAHILHAPLSKEIPSCFHGKKQNTCASCRHVEAARPSSLSCENLSGCEALVNYGKADSSEVERCTMGKGIASFPADASDLANFLTMDRHIGFNCSAQVLLRSVLMEKQELCFSVVSLLWHKLIVSPETQPSAESTSAQQGWRQVVAALCNVVSASPAKAATAVVLQAERELKPWIAKDDDLGQRMWRVNQRIVKVIVELMRNHEAPESLVILASASDVLLRATDGMLVDGEACTLPQLELLEVTARAVQPVLGWGESGLAVADGLSNLLKCRLPATVRCVSHPSAHVRALSTSVLRAILHAGSIKSKSKQVDANGIHSPRYQYLNVGITDWQADIEKCLTWEAHSRRATGLPTQFVHTAAKELGCTISI</sequence>
<feature type="compositionally biased region" description="Polar residues" evidence="1">
    <location>
        <begin position="184"/>
        <end position="196"/>
    </location>
</feature>
<keyword evidence="4" id="KW-1185">Reference proteome</keyword>
<evidence type="ECO:0000256" key="1">
    <source>
        <dbReference type="SAM" id="MobiDB-lite"/>
    </source>
</evidence>
<dbReference type="EMBL" id="JABTTQ020000003">
    <property type="protein sequence ID" value="KAK6160806.1"/>
    <property type="molecule type" value="Genomic_DNA"/>
</dbReference>
<feature type="region of interest" description="Disordered" evidence="1">
    <location>
        <begin position="368"/>
        <end position="398"/>
    </location>
</feature>
<dbReference type="Proteomes" id="UP001318860">
    <property type="component" value="Unassembled WGS sequence"/>
</dbReference>
<protein>
    <recommendedName>
        <fullName evidence="2">Transposase MuDR plant domain-containing protein</fullName>
    </recommendedName>
</protein>